<dbReference type="Pfam" id="PF12771">
    <property type="entry name" value="SusD-like_2"/>
    <property type="match status" value="2"/>
</dbReference>
<dbReference type="PROSITE" id="PS51257">
    <property type="entry name" value="PROKAR_LIPOPROTEIN"/>
    <property type="match status" value="1"/>
</dbReference>
<dbReference type="Proteomes" id="UP000505355">
    <property type="component" value="Chromosome"/>
</dbReference>
<dbReference type="InterPro" id="IPR011990">
    <property type="entry name" value="TPR-like_helical_dom_sf"/>
</dbReference>
<keyword evidence="2" id="KW-1185">Reference proteome</keyword>
<protein>
    <submittedName>
        <fullName evidence="1">SusD/RagB family nutrient-binding outer membrane lipoprotein</fullName>
    </submittedName>
</protein>
<evidence type="ECO:0000313" key="1">
    <source>
        <dbReference type="EMBL" id="QKJ32160.1"/>
    </source>
</evidence>
<dbReference type="InterPro" id="IPR041662">
    <property type="entry name" value="SusD-like_2"/>
</dbReference>
<dbReference type="Gene3D" id="1.25.40.390">
    <property type="match status" value="1"/>
</dbReference>
<accession>A0A7D4UQ73</accession>
<reference evidence="1 2" key="1">
    <citation type="submission" date="2020-05" db="EMBL/GenBank/DDBJ databases">
        <title>Mucilaginibacter mali sp. nov.</title>
        <authorList>
            <person name="Kim H.S."/>
            <person name="Lee K.C."/>
            <person name="Suh M.K."/>
            <person name="Kim J.-S."/>
            <person name="Han K.-I."/>
            <person name="Eom M.K."/>
            <person name="Shin Y.K."/>
            <person name="Lee J.-S."/>
        </authorList>
    </citation>
    <scope>NUCLEOTIDE SEQUENCE [LARGE SCALE GENOMIC DNA]</scope>
    <source>
        <strain evidence="1 2">G2-14</strain>
    </source>
</reference>
<evidence type="ECO:0000313" key="2">
    <source>
        <dbReference type="Proteomes" id="UP000505355"/>
    </source>
</evidence>
<dbReference type="SUPFAM" id="SSF48452">
    <property type="entry name" value="TPR-like"/>
    <property type="match status" value="1"/>
</dbReference>
<dbReference type="RefSeq" id="WP_173416811.1">
    <property type="nucleotide sequence ID" value="NZ_CP054139.1"/>
</dbReference>
<proteinExistence type="predicted"/>
<keyword evidence="1" id="KW-0449">Lipoprotein</keyword>
<dbReference type="AlphaFoldDB" id="A0A7D4UQ73"/>
<organism evidence="1 2">
    <name type="scientific">Mucilaginibacter mali</name>
    <dbReference type="NCBI Taxonomy" id="2740462"/>
    <lineage>
        <taxon>Bacteria</taxon>
        <taxon>Pseudomonadati</taxon>
        <taxon>Bacteroidota</taxon>
        <taxon>Sphingobacteriia</taxon>
        <taxon>Sphingobacteriales</taxon>
        <taxon>Sphingobacteriaceae</taxon>
        <taxon>Mucilaginibacter</taxon>
    </lineage>
</organism>
<sequence>MKKIFKTLIFLGLVASTTSCKKYLDINTSPNSLTAAAPDLILPQALVATGSLTYSFSHTYGGDLGGYIANSGGVGGYGNFWTFVFNAGDFNGLWTGTFDNLSDYQFVIDNTTPTGDLKYFNAVARVMKSFDFLRLVDAYGDVPYSQALKGAGNLTPVYDKGQDVYKACITELDAAIAVMNSAPTPTTKSIAANSNGPIDLMVYSTNTTNNKLSYNSDALKNGFDMTNWIKFANTIKLRALIRIQKADVATFNSFKASMASLTTANFIAADVMVNPGYLQQSGKQNPFWNGFAYTNAGVANTPSYLATKFVMGFYNGNKLTDDGRGKLIYRAYTYANQLGFQSTNSALLPTTPPASAWYVGVSGGGAPTGTSANGYGVLKGFDQGIPLITAAESYYLQAEAAMIGLITGTPAALFDSGLTASFAYLDKDHTEVVNASAGVPATQVTAYKAANAGITKAYLTNYTLATTDAQRLEAIITQKYIALNMINNDEGWNEYRRTLYPVSIPPSQTAGSADPVFSFAPAPATITTPRSDGLAGRVIYPASETSYNKANVPAVDANTTLIFWDARPKN</sequence>
<dbReference type="EMBL" id="CP054139">
    <property type="protein sequence ID" value="QKJ32160.1"/>
    <property type="molecule type" value="Genomic_DNA"/>
</dbReference>
<gene>
    <name evidence="1" type="ORF">HQ865_21135</name>
</gene>
<dbReference type="KEGG" id="mmab:HQ865_21135"/>
<name>A0A7D4UQ73_9SPHI</name>